<feature type="domain" description="Exostosin GT47" evidence="2">
    <location>
        <begin position="118"/>
        <end position="222"/>
    </location>
</feature>
<feature type="signal peptide" evidence="1">
    <location>
        <begin position="1"/>
        <end position="22"/>
    </location>
</feature>
<proteinExistence type="predicted"/>
<sequence>MALQSSLYFFLLLFFFAHSNSGQLILAQATIPARFDGFVYENRPISTDSIIIEAFFDPICPDSRDAWPPLKQALDFYGQRVYLTVHPFPLPFPILQHSAIHRGYTIINVEISKPTVSKHHLQEGKVRAKLAKILVGYEDVHYENSHATGESIKASMEWMRLSKFCLHPAGDTPSSCRLFDAVVTNCVLVIVSDQIELPYEDKLDYTQFSVFFSVKEALELRQFPKDRSLEMWRQLKSIPNHFEFQYPPKKEDAVNMIWRHVKHKVPAAKLAVHLAVHRSRRLKVPDWCTKGDSRAAFLFRYYTPLSFIGKTFTIE</sequence>
<dbReference type="Gene3D" id="3.40.30.10">
    <property type="entry name" value="Glutaredoxin"/>
    <property type="match status" value="1"/>
</dbReference>
<dbReference type="AlphaFoldDB" id="A0AAV6I2C0"/>
<organism evidence="3 4">
    <name type="scientific">Rhododendron griersonianum</name>
    <dbReference type="NCBI Taxonomy" id="479676"/>
    <lineage>
        <taxon>Eukaryota</taxon>
        <taxon>Viridiplantae</taxon>
        <taxon>Streptophyta</taxon>
        <taxon>Embryophyta</taxon>
        <taxon>Tracheophyta</taxon>
        <taxon>Spermatophyta</taxon>
        <taxon>Magnoliopsida</taxon>
        <taxon>eudicotyledons</taxon>
        <taxon>Gunneridae</taxon>
        <taxon>Pentapetalae</taxon>
        <taxon>asterids</taxon>
        <taxon>Ericales</taxon>
        <taxon>Ericaceae</taxon>
        <taxon>Ericoideae</taxon>
        <taxon>Rhodoreae</taxon>
        <taxon>Rhododendron</taxon>
    </lineage>
</organism>
<evidence type="ECO:0000313" key="3">
    <source>
        <dbReference type="EMBL" id="KAG5522693.1"/>
    </source>
</evidence>
<dbReference type="PANTHER" id="PTHR33875:SF2">
    <property type="entry name" value="ACR183CP"/>
    <property type="match status" value="1"/>
</dbReference>
<accession>A0AAV6I2C0</accession>
<keyword evidence="1" id="KW-0732">Signal</keyword>
<feature type="chain" id="PRO_5043775628" description="Exostosin GT47 domain-containing protein" evidence="1">
    <location>
        <begin position="23"/>
        <end position="315"/>
    </location>
</feature>
<evidence type="ECO:0000256" key="1">
    <source>
        <dbReference type="SAM" id="SignalP"/>
    </source>
</evidence>
<protein>
    <recommendedName>
        <fullName evidence="2">Exostosin GT47 domain-containing protein</fullName>
    </recommendedName>
</protein>
<name>A0AAV6I2C0_9ERIC</name>
<comment type="caution">
    <text evidence="3">The sequence shown here is derived from an EMBL/GenBank/DDBJ whole genome shotgun (WGS) entry which is preliminary data.</text>
</comment>
<dbReference type="Proteomes" id="UP000823749">
    <property type="component" value="Chromosome 12"/>
</dbReference>
<dbReference type="PANTHER" id="PTHR33875">
    <property type="entry name" value="OS09G0542200 PROTEIN"/>
    <property type="match status" value="1"/>
</dbReference>
<reference evidence="3" key="1">
    <citation type="submission" date="2020-08" db="EMBL/GenBank/DDBJ databases">
        <title>Plant Genome Project.</title>
        <authorList>
            <person name="Zhang R.-G."/>
        </authorList>
    </citation>
    <scope>NUCLEOTIDE SEQUENCE</scope>
    <source>
        <strain evidence="3">WSP0</strain>
        <tissue evidence="3">Leaf</tissue>
    </source>
</reference>
<dbReference type="Pfam" id="PF03016">
    <property type="entry name" value="Exostosin_GT47"/>
    <property type="match status" value="1"/>
</dbReference>
<dbReference type="CDD" id="cd02972">
    <property type="entry name" value="DsbA_family"/>
    <property type="match status" value="1"/>
</dbReference>
<keyword evidence="4" id="KW-1185">Reference proteome</keyword>
<gene>
    <name evidence="3" type="ORF">RHGRI_034735</name>
</gene>
<evidence type="ECO:0000313" key="4">
    <source>
        <dbReference type="Proteomes" id="UP000823749"/>
    </source>
</evidence>
<dbReference type="InterPro" id="IPR040911">
    <property type="entry name" value="Exostosin_GT47"/>
</dbReference>
<evidence type="ECO:0000259" key="2">
    <source>
        <dbReference type="Pfam" id="PF03016"/>
    </source>
</evidence>
<dbReference type="EMBL" id="JACTNZ010000012">
    <property type="protein sequence ID" value="KAG5522693.1"/>
    <property type="molecule type" value="Genomic_DNA"/>
</dbReference>